<comment type="caution">
    <text evidence="1">The sequence shown here is derived from an EMBL/GenBank/DDBJ whole genome shotgun (WGS) entry which is preliminary data.</text>
</comment>
<dbReference type="EMBL" id="JAGKQM010000014">
    <property type="protein sequence ID" value="KAH0885708.1"/>
    <property type="molecule type" value="Genomic_DNA"/>
</dbReference>
<dbReference type="Proteomes" id="UP000824890">
    <property type="component" value="Unassembled WGS sequence"/>
</dbReference>
<reference evidence="1 2" key="1">
    <citation type="submission" date="2021-05" db="EMBL/GenBank/DDBJ databases">
        <title>Genome Assembly of Synthetic Allotetraploid Brassica napus Reveals Homoeologous Exchanges between Subgenomes.</title>
        <authorList>
            <person name="Davis J.T."/>
        </authorList>
    </citation>
    <scope>NUCLEOTIDE SEQUENCE [LARGE SCALE GENOMIC DNA]</scope>
    <source>
        <strain evidence="2">cv. Da-Ae</strain>
        <tissue evidence="1">Seedling</tissue>
    </source>
</reference>
<accession>A0ABQ7ZZS3</accession>
<evidence type="ECO:0000313" key="2">
    <source>
        <dbReference type="Proteomes" id="UP000824890"/>
    </source>
</evidence>
<gene>
    <name evidence="1" type="ORF">HID58_061804</name>
</gene>
<organism evidence="1 2">
    <name type="scientific">Brassica napus</name>
    <name type="common">Rape</name>
    <dbReference type="NCBI Taxonomy" id="3708"/>
    <lineage>
        <taxon>Eukaryota</taxon>
        <taxon>Viridiplantae</taxon>
        <taxon>Streptophyta</taxon>
        <taxon>Embryophyta</taxon>
        <taxon>Tracheophyta</taxon>
        <taxon>Spermatophyta</taxon>
        <taxon>Magnoliopsida</taxon>
        <taxon>eudicotyledons</taxon>
        <taxon>Gunneridae</taxon>
        <taxon>Pentapetalae</taxon>
        <taxon>rosids</taxon>
        <taxon>malvids</taxon>
        <taxon>Brassicales</taxon>
        <taxon>Brassicaceae</taxon>
        <taxon>Brassiceae</taxon>
        <taxon>Brassica</taxon>
    </lineage>
</organism>
<keyword evidence="2" id="KW-1185">Reference proteome</keyword>
<protein>
    <submittedName>
        <fullName evidence="1">Uncharacterized protein</fullName>
    </submittedName>
</protein>
<name>A0ABQ7ZZS3_BRANA</name>
<proteinExistence type="predicted"/>
<evidence type="ECO:0000313" key="1">
    <source>
        <dbReference type="EMBL" id="KAH0885708.1"/>
    </source>
</evidence>
<sequence length="68" mass="7058">MVLVTKCDDGSGVEGDATMGLEGNMGLELDNSCGPDTKDSPEIVEAISSWRVRTVTTVWGVVVVADSG</sequence>